<evidence type="ECO:0000313" key="1">
    <source>
        <dbReference type="EMBL" id="MSS37148.1"/>
    </source>
</evidence>
<dbReference type="Proteomes" id="UP000429958">
    <property type="component" value="Unassembled WGS sequence"/>
</dbReference>
<evidence type="ECO:0000313" key="2">
    <source>
        <dbReference type="Proteomes" id="UP000429958"/>
    </source>
</evidence>
<gene>
    <name evidence="1" type="ORF">FYJ39_11340</name>
</gene>
<dbReference type="InterPro" id="IPR058705">
    <property type="entry name" value="A_ENA"/>
</dbReference>
<dbReference type="RefSeq" id="WP_154472592.1">
    <property type="nucleotide sequence ID" value="NZ_DBEWUL010000151.1"/>
</dbReference>
<name>A0A7X2TDH8_9CLOT</name>
<dbReference type="EMBL" id="VUMD01000009">
    <property type="protein sequence ID" value="MSS37148.1"/>
    <property type="molecule type" value="Genomic_DNA"/>
</dbReference>
<dbReference type="AlphaFoldDB" id="A0A7X2TDH8"/>
<reference evidence="1 2" key="1">
    <citation type="submission" date="2019-08" db="EMBL/GenBank/DDBJ databases">
        <title>In-depth cultivation of the pig gut microbiome towards novel bacterial diversity and tailored functional studies.</title>
        <authorList>
            <person name="Wylensek D."/>
            <person name="Hitch T.C.A."/>
            <person name="Clavel T."/>
        </authorList>
    </citation>
    <scope>NUCLEOTIDE SEQUENCE [LARGE SCALE GENOMIC DNA]</scope>
    <source>
        <strain evidence="1 2">WCA-389-WT-23D1</strain>
    </source>
</reference>
<sequence>MNQKEISYCSSTCPRSCPCPVILSIATSIAHQEDALACILNAECAKINKVVSAYSDIETLLAIDTSVQATLEQITTLEGVLKAKLDSILPLLTDCM</sequence>
<protein>
    <submittedName>
        <fullName evidence="1">Uncharacterized protein</fullName>
    </submittedName>
</protein>
<proteinExistence type="predicted"/>
<keyword evidence="2" id="KW-1185">Reference proteome</keyword>
<accession>A0A7X2TDH8</accession>
<dbReference type="Pfam" id="PF26595">
    <property type="entry name" value="A_ENA"/>
    <property type="match status" value="1"/>
</dbReference>
<organism evidence="1 2">
    <name type="scientific">Clostridium porci</name>
    <dbReference type="NCBI Taxonomy" id="2605778"/>
    <lineage>
        <taxon>Bacteria</taxon>
        <taxon>Bacillati</taxon>
        <taxon>Bacillota</taxon>
        <taxon>Clostridia</taxon>
        <taxon>Eubacteriales</taxon>
        <taxon>Clostridiaceae</taxon>
        <taxon>Clostridium</taxon>
    </lineage>
</organism>
<comment type="caution">
    <text evidence="1">The sequence shown here is derived from an EMBL/GenBank/DDBJ whole genome shotgun (WGS) entry which is preliminary data.</text>
</comment>